<dbReference type="EMBL" id="JABMOJ010000527">
    <property type="protein sequence ID" value="NQV66491.1"/>
    <property type="molecule type" value="Genomic_DNA"/>
</dbReference>
<feature type="domain" description="NAD(P)-binding" evidence="1">
    <location>
        <begin position="7"/>
        <end position="122"/>
    </location>
</feature>
<gene>
    <name evidence="2" type="ORF">HQ497_14105</name>
</gene>
<feature type="non-terminal residue" evidence="2">
    <location>
        <position position="272"/>
    </location>
</feature>
<dbReference type="GO" id="GO:0044877">
    <property type="term" value="F:protein-containing complex binding"/>
    <property type="evidence" value="ECO:0007669"/>
    <property type="project" value="TreeGrafter"/>
</dbReference>
<dbReference type="Gene3D" id="3.40.50.720">
    <property type="entry name" value="NAD(P)-binding Rossmann-like Domain"/>
    <property type="match status" value="1"/>
</dbReference>
<dbReference type="SUPFAM" id="SSF51735">
    <property type="entry name" value="NAD(P)-binding Rossmann-fold domains"/>
    <property type="match status" value="1"/>
</dbReference>
<dbReference type="PANTHER" id="PTHR12126:SF11">
    <property type="entry name" value="NADH DEHYDROGENASE [UBIQUINONE] 1 ALPHA SUBCOMPLEX SUBUNIT 9, MITOCHONDRIAL"/>
    <property type="match status" value="1"/>
</dbReference>
<accession>A0A972VZR1</accession>
<evidence type="ECO:0000259" key="1">
    <source>
        <dbReference type="Pfam" id="PF13460"/>
    </source>
</evidence>
<dbReference type="AlphaFoldDB" id="A0A972VZR1"/>
<dbReference type="InterPro" id="IPR036291">
    <property type="entry name" value="NAD(P)-bd_dom_sf"/>
</dbReference>
<proteinExistence type="predicted"/>
<name>A0A972VZR1_9GAMM</name>
<evidence type="ECO:0000313" key="2">
    <source>
        <dbReference type="EMBL" id="NQV66491.1"/>
    </source>
</evidence>
<dbReference type="Pfam" id="PF13460">
    <property type="entry name" value="NAD_binding_10"/>
    <property type="match status" value="1"/>
</dbReference>
<dbReference type="Proteomes" id="UP000754644">
    <property type="component" value="Unassembled WGS sequence"/>
</dbReference>
<sequence length="272" mass="28732">MKLAITGANGHLGRRLIKTLKDQHEIIAIVRSSAARQRLAQEVGGLVTVVECDYGNAASLAAVLADVDYVVHLPGIIKESRANTFQMAHEDAAAALLLATAGTKVQGILYLSILGAHIDSTNACLASKARAEKLLLAGVVPARMIKVPMVLGEGDFASRALAKKARRSLNLDFHAASLEQPIYAGDVIAAIISSVNGEPSRDVVELAGPESLTRRALIKRAGWVLGRQPRVISLPLWPGLMVAGLLELLLSAPPVTRAMLGVLDHDDAVDTA</sequence>
<dbReference type="InterPro" id="IPR016040">
    <property type="entry name" value="NAD(P)-bd_dom"/>
</dbReference>
<protein>
    <submittedName>
        <fullName evidence="2">NAD(P)H-binding protein</fullName>
    </submittedName>
</protein>
<dbReference type="InterPro" id="IPR051207">
    <property type="entry name" value="ComplexI_NDUFA9_subunit"/>
</dbReference>
<organism evidence="2 3">
    <name type="scientific">SAR86 cluster bacterium</name>
    <dbReference type="NCBI Taxonomy" id="2030880"/>
    <lineage>
        <taxon>Bacteria</taxon>
        <taxon>Pseudomonadati</taxon>
        <taxon>Pseudomonadota</taxon>
        <taxon>Gammaproteobacteria</taxon>
        <taxon>SAR86 cluster</taxon>
    </lineage>
</organism>
<reference evidence="2" key="1">
    <citation type="submission" date="2020-05" db="EMBL/GenBank/DDBJ databases">
        <title>Sulfur intermediates as new biogeochemical hubs in an aquatic model microbial ecosystem.</title>
        <authorList>
            <person name="Vigneron A."/>
        </authorList>
    </citation>
    <scope>NUCLEOTIDE SEQUENCE</scope>
    <source>
        <strain evidence="2">Bin.250</strain>
    </source>
</reference>
<evidence type="ECO:0000313" key="3">
    <source>
        <dbReference type="Proteomes" id="UP000754644"/>
    </source>
</evidence>
<dbReference type="PANTHER" id="PTHR12126">
    <property type="entry name" value="NADH-UBIQUINONE OXIDOREDUCTASE 39 KDA SUBUNIT-RELATED"/>
    <property type="match status" value="1"/>
</dbReference>
<comment type="caution">
    <text evidence="2">The sequence shown here is derived from an EMBL/GenBank/DDBJ whole genome shotgun (WGS) entry which is preliminary data.</text>
</comment>